<name>A0ACA9LFK5_9GLOM</name>
<sequence length="123" mass="14328">MPKVFKNKYQRIYHSAESVQGQMLENSPHNTEGVQEQTPENSSKYQNAKSAQGQMLENLLHNAEDFKNKHQRIHNAEDAQEQIPGLTPKASKNKHQKIHHTTPKLPRRIHYIMLKVFKDKHPT</sequence>
<accession>A0ACA9LFK5</accession>
<protein>
    <submittedName>
        <fullName evidence="1">10525_t:CDS:1</fullName>
    </submittedName>
</protein>
<gene>
    <name evidence="1" type="ORF">DHETER_LOCUS4207</name>
</gene>
<evidence type="ECO:0000313" key="1">
    <source>
        <dbReference type="EMBL" id="CAG8527372.1"/>
    </source>
</evidence>
<reference evidence="1" key="1">
    <citation type="submission" date="2021-06" db="EMBL/GenBank/DDBJ databases">
        <authorList>
            <person name="Kallberg Y."/>
            <person name="Tangrot J."/>
            <person name="Rosling A."/>
        </authorList>
    </citation>
    <scope>NUCLEOTIDE SEQUENCE</scope>
    <source>
        <strain evidence="1">IL203A</strain>
    </source>
</reference>
<dbReference type="EMBL" id="CAJVPU010004052">
    <property type="protein sequence ID" value="CAG8527372.1"/>
    <property type="molecule type" value="Genomic_DNA"/>
</dbReference>
<keyword evidence="2" id="KW-1185">Reference proteome</keyword>
<dbReference type="Proteomes" id="UP000789702">
    <property type="component" value="Unassembled WGS sequence"/>
</dbReference>
<evidence type="ECO:0000313" key="2">
    <source>
        <dbReference type="Proteomes" id="UP000789702"/>
    </source>
</evidence>
<proteinExistence type="predicted"/>
<organism evidence="1 2">
    <name type="scientific">Dentiscutata heterogama</name>
    <dbReference type="NCBI Taxonomy" id="1316150"/>
    <lineage>
        <taxon>Eukaryota</taxon>
        <taxon>Fungi</taxon>
        <taxon>Fungi incertae sedis</taxon>
        <taxon>Mucoromycota</taxon>
        <taxon>Glomeromycotina</taxon>
        <taxon>Glomeromycetes</taxon>
        <taxon>Diversisporales</taxon>
        <taxon>Gigasporaceae</taxon>
        <taxon>Dentiscutata</taxon>
    </lineage>
</organism>
<comment type="caution">
    <text evidence="1">The sequence shown here is derived from an EMBL/GenBank/DDBJ whole genome shotgun (WGS) entry which is preliminary data.</text>
</comment>